<dbReference type="InterPro" id="IPR024909">
    <property type="entry name" value="Cys-tRNA/MSH_ligase"/>
</dbReference>
<feature type="coiled-coil region" evidence="11">
    <location>
        <begin position="806"/>
        <end position="835"/>
    </location>
</feature>
<keyword evidence="16" id="KW-1185">Reference proteome</keyword>
<feature type="domain" description="tRNA synthetases class I catalytic" evidence="14">
    <location>
        <begin position="173"/>
        <end position="603"/>
    </location>
</feature>
<dbReference type="AlphaFoldDB" id="A0A507EHT1"/>
<accession>A0A507EHT1</accession>
<comment type="caution">
    <text evidence="15">The sequence shown here is derived from an EMBL/GenBank/DDBJ whole genome shotgun (WGS) entry which is preliminary data.</text>
</comment>
<keyword evidence="4" id="KW-0479">Metal-binding</keyword>
<evidence type="ECO:0000313" key="16">
    <source>
        <dbReference type="Proteomes" id="UP000320333"/>
    </source>
</evidence>
<protein>
    <recommendedName>
        <fullName evidence="2">cysteine--tRNA ligase</fullName>
        <ecNumber evidence="2">6.1.1.16</ecNumber>
    </recommendedName>
    <alternativeName>
        <fullName evidence="10">Cysteinyl-tRNA synthetase</fullName>
    </alternativeName>
</protein>
<keyword evidence="13" id="KW-0812">Transmembrane</keyword>
<gene>
    <name evidence="15" type="ORF">CcCBS67573_g08697</name>
</gene>
<dbReference type="PANTHER" id="PTHR10890:SF3">
    <property type="entry name" value="CYSTEINE--TRNA LIGASE, CYTOPLASMIC"/>
    <property type="match status" value="1"/>
</dbReference>
<keyword evidence="6" id="KW-0862">Zinc</keyword>
<keyword evidence="3 15" id="KW-0436">Ligase</keyword>
<dbReference type="InterPro" id="IPR032678">
    <property type="entry name" value="tRNA-synt_1_cat_dom"/>
</dbReference>
<dbReference type="PRINTS" id="PR00983">
    <property type="entry name" value="TRNASYNTHCYS"/>
</dbReference>
<dbReference type="Pfam" id="PF01406">
    <property type="entry name" value="tRNA-synt_1e"/>
    <property type="match status" value="1"/>
</dbReference>
<proteinExistence type="inferred from homology"/>
<dbReference type="InterPro" id="IPR014729">
    <property type="entry name" value="Rossmann-like_a/b/a_fold"/>
</dbReference>
<evidence type="ECO:0000256" key="1">
    <source>
        <dbReference type="ARBA" id="ARBA00001947"/>
    </source>
</evidence>
<evidence type="ECO:0000256" key="8">
    <source>
        <dbReference type="ARBA" id="ARBA00022917"/>
    </source>
</evidence>
<keyword evidence="8" id="KW-0648">Protein biosynthesis</keyword>
<sequence length="902" mass="101236">MSSSSPVTGRTTLRSSANPERPKHRFPNQTRRLSSIELSSSVRYRAIASRRDAVDALHHRVMLLHIGGCIIAALVFAVLLDQAAALVLFVLISNMKESSKISSFASWIPRFTTPHTAYLNCLRPLLSFNQQPNAYSRRMSNSVSQPKWHQPTVPADAPVLRMNNSMTHSKTEFVPVNGKLVNWYICGPTVYDKSHMGHARNYITFDIIRRIMEDHFNYDVNYVMNITDIDDKIIITARSNYLFNQQKAAAKTLTQESISSVEKALSDFVEGKMGKYLPSGKSDSFEGLVKIFEAGKGPSFNDEPKFAMWMRAAIASSNAIVEAKSTLAAKAASKEASDKLFDESKDVLSPALDKALKHTVTDHHVFRDFARFWENDYFKDMDALNVRRPDILTRVSEYVPEIVSFVEQIIKNGYAYESEGSVYFDTHRFDKDPSHFYAKLEPWSASNMKLLQEGEGDLTSGSGKKNGADFALWKASKEGEPAWDSPWGQGRPGWHIECSAMAGDVIGDKMDIHSGGEDLAFPHHDNELAQSEAHFNCKQWVNYFLHSGHLHAEGQKMSKSLKNFDSIDDTLKKYTPAQIRIMFLLHSWDSVLDYKQTSMQEARAFEASINNFLINVKSTVQEYRAKPEELTGNHNFHAAEKELYALFQQKQAVVHAALCDNFDTSSAMSALRDTISATNTYMKSKPQSVNTDVLLKIAKYVTKMMRTFGVYMDENPEIGVSALSGGGASGSVEEVAGPYVRLIASFRDRVRELSRRKDADVASELLKLCDRIRDEELVDLNVALDDREDGKALVKFIDRETILRQREEKREAAARAALEKEAKKAEMAAAEAAKLAKGATPPSELFKDAESRKLYSAWDDKGIPTKKVDGEEVSKGSAKKLVKLYEAQAKLHEKYLAAQKQQ</sequence>
<evidence type="ECO:0000256" key="9">
    <source>
        <dbReference type="ARBA" id="ARBA00023146"/>
    </source>
</evidence>
<evidence type="ECO:0000256" key="3">
    <source>
        <dbReference type="ARBA" id="ARBA00022598"/>
    </source>
</evidence>
<dbReference type="SUPFAM" id="SSF47323">
    <property type="entry name" value="Anticodon-binding domain of a subclass of class I aminoacyl-tRNA synthetases"/>
    <property type="match status" value="1"/>
</dbReference>
<comment type="cofactor">
    <cofactor evidence="1">
        <name>Zn(2+)</name>
        <dbReference type="ChEBI" id="CHEBI:29105"/>
    </cofactor>
</comment>
<dbReference type="InterPro" id="IPR009080">
    <property type="entry name" value="tRNAsynth_Ia_anticodon-bd"/>
</dbReference>
<dbReference type="Gene3D" id="1.20.120.1910">
    <property type="entry name" value="Cysteine-tRNA ligase, C-terminal anti-codon recognition domain"/>
    <property type="match status" value="1"/>
</dbReference>
<dbReference type="HAMAP" id="MF_00041">
    <property type="entry name" value="Cys_tRNA_synth"/>
    <property type="match status" value="1"/>
</dbReference>
<name>A0A507EHT1_9FUNG</name>
<dbReference type="GO" id="GO:0046872">
    <property type="term" value="F:metal ion binding"/>
    <property type="evidence" value="ECO:0007669"/>
    <property type="project" value="UniProtKB-KW"/>
</dbReference>
<dbReference type="EMBL" id="QEAP01000611">
    <property type="protein sequence ID" value="TPX63404.1"/>
    <property type="molecule type" value="Genomic_DNA"/>
</dbReference>
<feature type="compositionally biased region" description="Polar residues" evidence="12">
    <location>
        <begin position="1"/>
        <end position="18"/>
    </location>
</feature>
<evidence type="ECO:0000256" key="12">
    <source>
        <dbReference type="SAM" id="MobiDB-lite"/>
    </source>
</evidence>
<dbReference type="PANTHER" id="PTHR10890">
    <property type="entry name" value="CYSTEINYL-TRNA SYNTHETASE"/>
    <property type="match status" value="1"/>
</dbReference>
<feature type="region of interest" description="Disordered" evidence="12">
    <location>
        <begin position="1"/>
        <end position="27"/>
    </location>
</feature>
<evidence type="ECO:0000256" key="11">
    <source>
        <dbReference type="SAM" id="Coils"/>
    </source>
</evidence>
<dbReference type="InterPro" id="IPR015803">
    <property type="entry name" value="Cys-tRNA-ligase"/>
</dbReference>
<dbReference type="NCBIfam" id="TIGR00435">
    <property type="entry name" value="cysS"/>
    <property type="match status" value="1"/>
</dbReference>
<dbReference type="Gene3D" id="3.40.50.620">
    <property type="entry name" value="HUPs"/>
    <property type="match status" value="2"/>
</dbReference>
<evidence type="ECO:0000256" key="7">
    <source>
        <dbReference type="ARBA" id="ARBA00022840"/>
    </source>
</evidence>
<dbReference type="GO" id="GO:0005524">
    <property type="term" value="F:ATP binding"/>
    <property type="evidence" value="ECO:0007669"/>
    <property type="project" value="UniProtKB-KW"/>
</dbReference>
<evidence type="ECO:0000313" key="15">
    <source>
        <dbReference type="EMBL" id="TPX63404.1"/>
    </source>
</evidence>
<evidence type="ECO:0000256" key="2">
    <source>
        <dbReference type="ARBA" id="ARBA00012832"/>
    </source>
</evidence>
<dbReference type="GO" id="GO:0004817">
    <property type="term" value="F:cysteine-tRNA ligase activity"/>
    <property type="evidence" value="ECO:0007669"/>
    <property type="project" value="UniProtKB-EC"/>
</dbReference>
<evidence type="ECO:0000256" key="13">
    <source>
        <dbReference type="SAM" id="Phobius"/>
    </source>
</evidence>
<dbReference type="STRING" id="246404.A0A507EHT1"/>
<keyword evidence="9" id="KW-0030">Aminoacyl-tRNA synthetase</keyword>
<dbReference type="GO" id="GO:0005737">
    <property type="term" value="C:cytoplasm"/>
    <property type="evidence" value="ECO:0007669"/>
    <property type="project" value="TreeGrafter"/>
</dbReference>
<dbReference type="SUPFAM" id="SSF52374">
    <property type="entry name" value="Nucleotidylyl transferase"/>
    <property type="match status" value="1"/>
</dbReference>
<keyword evidence="7" id="KW-0067">ATP-binding</keyword>
<dbReference type="CDD" id="cd00672">
    <property type="entry name" value="CysRS_core"/>
    <property type="match status" value="1"/>
</dbReference>
<evidence type="ECO:0000256" key="5">
    <source>
        <dbReference type="ARBA" id="ARBA00022741"/>
    </source>
</evidence>
<keyword evidence="13" id="KW-0472">Membrane</keyword>
<evidence type="ECO:0000259" key="14">
    <source>
        <dbReference type="Pfam" id="PF01406"/>
    </source>
</evidence>
<evidence type="ECO:0000256" key="6">
    <source>
        <dbReference type="ARBA" id="ARBA00022833"/>
    </source>
</evidence>
<evidence type="ECO:0000256" key="10">
    <source>
        <dbReference type="ARBA" id="ARBA00031499"/>
    </source>
</evidence>
<keyword evidence="11" id="KW-0175">Coiled coil</keyword>
<keyword evidence="13" id="KW-1133">Transmembrane helix</keyword>
<dbReference type="OrthoDB" id="438179at2759"/>
<dbReference type="EC" id="6.1.1.16" evidence="2"/>
<dbReference type="GO" id="GO:0006423">
    <property type="term" value="P:cysteinyl-tRNA aminoacylation"/>
    <property type="evidence" value="ECO:0007669"/>
    <property type="project" value="InterPro"/>
</dbReference>
<feature type="transmembrane region" description="Helical" evidence="13">
    <location>
        <begin position="61"/>
        <end position="92"/>
    </location>
</feature>
<organism evidence="15 16">
    <name type="scientific">Chytriomyces confervae</name>
    <dbReference type="NCBI Taxonomy" id="246404"/>
    <lineage>
        <taxon>Eukaryota</taxon>
        <taxon>Fungi</taxon>
        <taxon>Fungi incertae sedis</taxon>
        <taxon>Chytridiomycota</taxon>
        <taxon>Chytridiomycota incertae sedis</taxon>
        <taxon>Chytridiomycetes</taxon>
        <taxon>Chytridiales</taxon>
        <taxon>Chytriomycetaceae</taxon>
        <taxon>Chytriomyces</taxon>
    </lineage>
</organism>
<keyword evidence="5" id="KW-0547">Nucleotide-binding</keyword>
<dbReference type="Proteomes" id="UP000320333">
    <property type="component" value="Unassembled WGS sequence"/>
</dbReference>
<evidence type="ECO:0000256" key="4">
    <source>
        <dbReference type="ARBA" id="ARBA00022723"/>
    </source>
</evidence>
<reference evidence="15 16" key="1">
    <citation type="journal article" date="2019" name="Sci. Rep.">
        <title>Comparative genomics of chytrid fungi reveal insights into the obligate biotrophic and pathogenic lifestyle of Synchytrium endobioticum.</title>
        <authorList>
            <person name="van de Vossenberg B.T.L.H."/>
            <person name="Warris S."/>
            <person name="Nguyen H.D.T."/>
            <person name="van Gent-Pelzer M.P.E."/>
            <person name="Joly D.L."/>
            <person name="van de Geest H.C."/>
            <person name="Bonants P.J.M."/>
            <person name="Smith D.S."/>
            <person name="Levesque C.A."/>
            <person name="van der Lee T.A.J."/>
        </authorList>
    </citation>
    <scope>NUCLEOTIDE SEQUENCE [LARGE SCALE GENOMIC DNA]</scope>
    <source>
        <strain evidence="15 16">CBS 675.73</strain>
    </source>
</reference>